<dbReference type="SUPFAM" id="SSF52317">
    <property type="entry name" value="Class I glutamine amidotransferase-like"/>
    <property type="match status" value="1"/>
</dbReference>
<evidence type="ECO:0000313" key="15">
    <source>
        <dbReference type="EMBL" id="GGG07721.1"/>
    </source>
</evidence>
<organism evidence="15 16">
    <name type="scientific">Paenibacillus albidus</name>
    <dbReference type="NCBI Taxonomy" id="2041023"/>
    <lineage>
        <taxon>Bacteria</taxon>
        <taxon>Bacillati</taxon>
        <taxon>Bacillota</taxon>
        <taxon>Bacilli</taxon>
        <taxon>Bacillales</taxon>
        <taxon>Paenibacillaceae</taxon>
        <taxon>Paenibacillus</taxon>
    </lineage>
</organism>
<dbReference type="InterPro" id="IPR013738">
    <property type="entry name" value="Beta_galactosidase_Trimer"/>
</dbReference>
<feature type="binding site" evidence="11">
    <location>
        <position position="154"/>
    </location>
    <ligand>
        <name>Zn(2+)</name>
        <dbReference type="ChEBI" id="CHEBI:29105"/>
    </ligand>
</feature>
<evidence type="ECO:0000256" key="1">
    <source>
        <dbReference type="ARBA" id="ARBA00001412"/>
    </source>
</evidence>
<evidence type="ECO:0000259" key="13">
    <source>
        <dbReference type="Pfam" id="PF08532"/>
    </source>
</evidence>
<dbReference type="PANTHER" id="PTHR36447:SF2">
    <property type="entry name" value="BETA-GALACTOSIDASE YESZ"/>
    <property type="match status" value="1"/>
</dbReference>
<evidence type="ECO:0000313" key="16">
    <source>
        <dbReference type="Proteomes" id="UP000637643"/>
    </source>
</evidence>
<reference evidence="15" key="2">
    <citation type="submission" date="2020-09" db="EMBL/GenBank/DDBJ databases">
        <authorList>
            <person name="Sun Q."/>
            <person name="Zhou Y."/>
        </authorList>
    </citation>
    <scope>NUCLEOTIDE SEQUENCE</scope>
    <source>
        <strain evidence="15">CGMCC 1.16134</strain>
    </source>
</reference>
<feature type="domain" description="Beta-galactosidase C-terminal" evidence="14">
    <location>
        <begin position="606"/>
        <end position="663"/>
    </location>
</feature>
<keyword evidence="5 8" id="KW-0378">Hydrolase</keyword>
<evidence type="ECO:0000256" key="7">
    <source>
        <dbReference type="ARBA" id="ARBA00023295"/>
    </source>
</evidence>
<accession>A0A917D2A4</accession>
<evidence type="ECO:0000256" key="2">
    <source>
        <dbReference type="ARBA" id="ARBA00005940"/>
    </source>
</evidence>
<dbReference type="GO" id="GO:0046872">
    <property type="term" value="F:metal ion binding"/>
    <property type="evidence" value="ECO:0007669"/>
    <property type="project" value="UniProtKB-KW"/>
</dbReference>
<dbReference type="RefSeq" id="WP_189031411.1">
    <property type="nucleotide sequence ID" value="NZ_BMKR01000043.1"/>
</dbReference>
<dbReference type="InterPro" id="IPR013780">
    <property type="entry name" value="Glyco_hydro_b"/>
</dbReference>
<feature type="binding site" evidence="10">
    <location>
        <position position="147"/>
    </location>
    <ligand>
        <name>substrate</name>
    </ligand>
</feature>
<dbReference type="Gene3D" id="2.60.40.1180">
    <property type="entry name" value="Golgi alpha-mannosidase II"/>
    <property type="match status" value="1"/>
</dbReference>
<dbReference type="SUPFAM" id="SSF51445">
    <property type="entry name" value="(Trans)glycosidases"/>
    <property type="match status" value="1"/>
</dbReference>
<keyword evidence="4 11" id="KW-0479">Metal-binding</keyword>
<dbReference type="Pfam" id="PF08532">
    <property type="entry name" value="Glyco_hydro_42M"/>
    <property type="match status" value="1"/>
</dbReference>
<dbReference type="Pfam" id="PF08533">
    <property type="entry name" value="Glyco_hydro_42C"/>
    <property type="match status" value="1"/>
</dbReference>
<sequence length="663" mass="75105">MRSYEQVQIGVDYYPEHWDESMWEPDIRLMKETGVRLVRVGEFAWSRLEPAEGDFQFAWLDRAMDLFHRYGLQVVLGTPTATPPRWLTANYPDVLPVFADGQIFHPGVRGHRCYNSESLRHFGSRIIERLAHQYKGHPALVGWQTDNEFGLLNCHCSQCNSAFREWSKVRYGTLEAINKEWGTEVWSGEYSDWDQFNVPFGGSRHQNPSYLLDFQRFQWDAVAAFQKTQIDILRAACPEHFITHNFHSYPQRLDMYSVGADLDVAAFDYYPNTSPTKQETTPYSGALSLDLTRGIKRQNFWIMEQLSGTPGCWMPMWRTPYPGLIRAYAWQTIARGADTVVHFRWRSAVTGAEQFWHGLIDHSNVPGRRFAEFSQLCTEVNAVSDKLQGTTVKNEVALLHSFEQLAALEIQPQTANLDYYENIKQHHRALTKLGIGCDVIDLRQPLDGYKVVIAPNLFLLDEQIAASLDAFAAAGGILLITNRSGVKNMNNVCVMLPLPGLLSRCAGVEVAEYDPIGTEMHTIVDGEGNSYACCQWSDLLTPTTAVPVAWYGEDFYAGIPAVTVNTWGKGQVYYFGTHVEERYWSELLANLAEEQELFRFAGLPDGVQASVRSGENGSFLFLLNLDRIPQQVQLPREYSSLLSGKALSGKLTLEPYGVEVLEM</sequence>
<evidence type="ECO:0000256" key="5">
    <source>
        <dbReference type="ARBA" id="ARBA00022801"/>
    </source>
</evidence>
<evidence type="ECO:0000256" key="9">
    <source>
        <dbReference type="PIRSR" id="PIRSR001084-1"/>
    </source>
</evidence>
<evidence type="ECO:0000259" key="12">
    <source>
        <dbReference type="Pfam" id="PF02449"/>
    </source>
</evidence>
<gene>
    <name evidence="15" type="ORF">GCM10010912_60460</name>
</gene>
<feature type="active site" description="Nucleophile" evidence="9">
    <location>
        <position position="304"/>
    </location>
</feature>
<name>A0A917D2A4_9BACL</name>
<dbReference type="AlphaFoldDB" id="A0A917D2A4"/>
<feature type="domain" description="Beta-galactosidase trimerisation" evidence="13">
    <location>
        <begin position="395"/>
        <end position="597"/>
    </location>
</feature>
<dbReference type="InterPro" id="IPR003476">
    <property type="entry name" value="Glyco_hydro_42"/>
</dbReference>
<dbReference type="Gene3D" id="3.40.50.880">
    <property type="match status" value="1"/>
</dbReference>
<evidence type="ECO:0000256" key="6">
    <source>
        <dbReference type="ARBA" id="ARBA00022833"/>
    </source>
</evidence>
<dbReference type="InterPro" id="IPR017853">
    <property type="entry name" value="GH"/>
</dbReference>
<evidence type="ECO:0000256" key="8">
    <source>
        <dbReference type="PIRNR" id="PIRNR001084"/>
    </source>
</evidence>
<feature type="binding site" evidence="11">
    <location>
        <position position="113"/>
    </location>
    <ligand>
        <name>Zn(2+)</name>
        <dbReference type="ChEBI" id="CHEBI:29105"/>
    </ligand>
</feature>
<evidence type="ECO:0000256" key="4">
    <source>
        <dbReference type="ARBA" id="ARBA00022723"/>
    </source>
</evidence>
<comment type="caution">
    <text evidence="15">The sequence shown here is derived from an EMBL/GenBank/DDBJ whole genome shotgun (WGS) entry which is preliminary data.</text>
</comment>
<dbReference type="PIRSF" id="PIRSF001084">
    <property type="entry name" value="B-galactosidase"/>
    <property type="match status" value="1"/>
</dbReference>
<dbReference type="Pfam" id="PF02449">
    <property type="entry name" value="Glyco_hydro_42"/>
    <property type="match status" value="1"/>
</dbReference>
<evidence type="ECO:0000256" key="11">
    <source>
        <dbReference type="PIRSR" id="PIRSR001084-3"/>
    </source>
</evidence>
<dbReference type="Gene3D" id="3.20.20.80">
    <property type="entry name" value="Glycosidases"/>
    <property type="match status" value="1"/>
</dbReference>
<keyword evidence="7 8" id="KW-0326">Glycosidase</keyword>
<evidence type="ECO:0000256" key="10">
    <source>
        <dbReference type="PIRSR" id="PIRSR001084-2"/>
    </source>
</evidence>
<feature type="binding site" evidence="11">
    <location>
        <position position="156"/>
    </location>
    <ligand>
        <name>Zn(2+)</name>
        <dbReference type="ChEBI" id="CHEBI:29105"/>
    </ligand>
</feature>
<keyword evidence="16" id="KW-1185">Reference proteome</keyword>
<feature type="domain" description="Glycoside hydrolase family 42 N-terminal" evidence="12">
    <location>
        <begin position="12"/>
        <end position="382"/>
    </location>
</feature>
<dbReference type="CDD" id="cd03143">
    <property type="entry name" value="A4_beta-galactosidase_middle_domain"/>
    <property type="match status" value="1"/>
</dbReference>
<comment type="similarity">
    <text evidence="2 8">Belongs to the glycosyl hydrolase 42 family.</text>
</comment>
<feature type="binding site" evidence="10">
    <location>
        <position position="313"/>
    </location>
    <ligand>
        <name>substrate</name>
    </ligand>
</feature>
<dbReference type="GO" id="GO:0004565">
    <property type="term" value="F:beta-galactosidase activity"/>
    <property type="evidence" value="ECO:0007669"/>
    <property type="project" value="UniProtKB-EC"/>
</dbReference>
<proteinExistence type="inferred from homology"/>
<dbReference type="PANTHER" id="PTHR36447">
    <property type="entry name" value="BETA-GALACTOSIDASE GANA"/>
    <property type="match status" value="1"/>
</dbReference>
<feature type="active site" description="Proton donor" evidence="9">
    <location>
        <position position="148"/>
    </location>
</feature>
<keyword evidence="6 11" id="KW-0862">Zinc</keyword>
<comment type="catalytic activity">
    <reaction evidence="1 8">
        <text>Hydrolysis of terminal non-reducing beta-D-galactose residues in beta-D-galactosides.</text>
        <dbReference type="EC" id="3.2.1.23"/>
    </reaction>
</comment>
<reference evidence="15" key="1">
    <citation type="journal article" date="2014" name="Int. J. Syst. Evol. Microbiol.">
        <title>Complete genome sequence of Corynebacterium casei LMG S-19264T (=DSM 44701T), isolated from a smear-ripened cheese.</title>
        <authorList>
            <consortium name="US DOE Joint Genome Institute (JGI-PGF)"/>
            <person name="Walter F."/>
            <person name="Albersmeier A."/>
            <person name="Kalinowski J."/>
            <person name="Ruckert C."/>
        </authorList>
    </citation>
    <scope>NUCLEOTIDE SEQUENCE</scope>
    <source>
        <strain evidence="15">CGMCC 1.16134</strain>
    </source>
</reference>
<dbReference type="GO" id="GO:0006012">
    <property type="term" value="P:galactose metabolic process"/>
    <property type="evidence" value="ECO:0007669"/>
    <property type="project" value="InterPro"/>
</dbReference>
<evidence type="ECO:0000256" key="3">
    <source>
        <dbReference type="ARBA" id="ARBA00012756"/>
    </source>
</evidence>
<protein>
    <recommendedName>
        <fullName evidence="3 8">Beta-galactosidase</fullName>
        <shortName evidence="8">Beta-gal</shortName>
        <ecNumber evidence="3 8">3.2.1.23</ecNumber>
    </recommendedName>
</protein>
<dbReference type="EMBL" id="BMKR01000043">
    <property type="protein sequence ID" value="GGG07721.1"/>
    <property type="molecule type" value="Genomic_DNA"/>
</dbReference>
<feature type="binding site" evidence="11">
    <location>
        <position position="159"/>
    </location>
    <ligand>
        <name>Zn(2+)</name>
        <dbReference type="ChEBI" id="CHEBI:29105"/>
    </ligand>
</feature>
<dbReference type="Proteomes" id="UP000637643">
    <property type="component" value="Unassembled WGS sequence"/>
</dbReference>
<feature type="binding site" evidence="10">
    <location>
        <position position="109"/>
    </location>
    <ligand>
        <name>substrate</name>
    </ligand>
</feature>
<dbReference type="InterPro" id="IPR029062">
    <property type="entry name" value="Class_I_gatase-like"/>
</dbReference>
<dbReference type="InterPro" id="IPR013739">
    <property type="entry name" value="Beta_galactosidase_C"/>
</dbReference>
<dbReference type="EC" id="3.2.1.23" evidence="3 8"/>
<dbReference type="GO" id="GO:0009341">
    <property type="term" value="C:beta-galactosidase complex"/>
    <property type="evidence" value="ECO:0007669"/>
    <property type="project" value="InterPro"/>
</dbReference>
<dbReference type="InterPro" id="IPR013529">
    <property type="entry name" value="Glyco_hydro_42_N"/>
</dbReference>
<evidence type="ECO:0000259" key="14">
    <source>
        <dbReference type="Pfam" id="PF08533"/>
    </source>
</evidence>